<dbReference type="InterPro" id="IPR018858">
    <property type="entry name" value="DUF2458"/>
</dbReference>
<protein>
    <submittedName>
        <fullName evidence="1">Uncharacterized protein</fullName>
    </submittedName>
</protein>
<organism evidence="1 2">
    <name type="scientific">Cryomyces antarcticus</name>
    <dbReference type="NCBI Taxonomy" id="329879"/>
    <lineage>
        <taxon>Eukaryota</taxon>
        <taxon>Fungi</taxon>
        <taxon>Dikarya</taxon>
        <taxon>Ascomycota</taxon>
        <taxon>Pezizomycotina</taxon>
        <taxon>Dothideomycetes</taxon>
        <taxon>Dothideomycetes incertae sedis</taxon>
        <taxon>Cryomyces</taxon>
    </lineage>
</organism>
<dbReference type="Proteomes" id="UP001357485">
    <property type="component" value="Unassembled WGS sequence"/>
</dbReference>
<comment type="caution">
    <text evidence="1">The sequence shown here is derived from an EMBL/GenBank/DDBJ whole genome shotgun (WGS) entry which is preliminary data.</text>
</comment>
<evidence type="ECO:0000313" key="2">
    <source>
        <dbReference type="Proteomes" id="UP001357485"/>
    </source>
</evidence>
<keyword evidence="2" id="KW-1185">Reference proteome</keyword>
<reference evidence="1 2" key="1">
    <citation type="submission" date="2023-08" db="EMBL/GenBank/DDBJ databases">
        <title>Black Yeasts Isolated from many extreme environments.</title>
        <authorList>
            <person name="Coleine C."/>
            <person name="Stajich J.E."/>
            <person name="Selbmann L."/>
        </authorList>
    </citation>
    <scope>NUCLEOTIDE SEQUENCE [LARGE SCALE GENOMIC DNA]</scope>
    <source>
        <strain evidence="1 2">CCFEE 536</strain>
    </source>
</reference>
<accession>A0ABR0JMF0</accession>
<name>A0ABR0JMF0_9PEZI</name>
<gene>
    <name evidence="1" type="ORF">LTR16_009921</name>
</gene>
<dbReference type="Pfam" id="PF10454">
    <property type="entry name" value="DUF2458"/>
    <property type="match status" value="1"/>
</dbReference>
<feature type="non-terminal residue" evidence="1">
    <location>
        <position position="1"/>
    </location>
</feature>
<proteinExistence type="predicted"/>
<sequence>SPEENKAELERFHAKLHRAQLDMFNARSAELKALGVPFFGTRSQLIVRSEEQTSCASDDDSQMEYAGKITDQRLLELQERMIRHLEDLYKD</sequence>
<evidence type="ECO:0000313" key="1">
    <source>
        <dbReference type="EMBL" id="KAK5067132.1"/>
    </source>
</evidence>
<dbReference type="EMBL" id="JAVRRA010027324">
    <property type="protein sequence ID" value="KAK5067132.1"/>
    <property type="molecule type" value="Genomic_DNA"/>
</dbReference>